<dbReference type="EMBL" id="JAUSWV010000002">
    <property type="protein sequence ID" value="MDQ0585196.1"/>
    <property type="molecule type" value="Genomic_DNA"/>
</dbReference>
<name>A0ABU0P1C5_STRRH</name>
<dbReference type="RefSeq" id="WP_307166908.1">
    <property type="nucleotide sequence ID" value="NZ_JAUSWV010000002.1"/>
</dbReference>
<keyword evidence="3" id="KW-1185">Reference proteome</keyword>
<proteinExistence type="predicted"/>
<accession>A0ABU0P1C5</accession>
<evidence type="ECO:0000313" key="2">
    <source>
        <dbReference type="EMBL" id="MDQ0585196.1"/>
    </source>
</evidence>
<organism evidence="2 3">
    <name type="scientific">Streptomyces rishiriensis</name>
    <dbReference type="NCBI Taxonomy" id="68264"/>
    <lineage>
        <taxon>Bacteria</taxon>
        <taxon>Bacillati</taxon>
        <taxon>Actinomycetota</taxon>
        <taxon>Actinomycetes</taxon>
        <taxon>Kitasatosporales</taxon>
        <taxon>Streptomycetaceae</taxon>
        <taxon>Streptomyces</taxon>
    </lineage>
</organism>
<gene>
    <name evidence="2" type="ORF">QF030_007374</name>
</gene>
<feature type="region of interest" description="Disordered" evidence="1">
    <location>
        <begin position="23"/>
        <end position="61"/>
    </location>
</feature>
<dbReference type="Proteomes" id="UP001230654">
    <property type="component" value="Unassembled WGS sequence"/>
</dbReference>
<reference evidence="2 3" key="1">
    <citation type="submission" date="2023-07" db="EMBL/GenBank/DDBJ databases">
        <title>Comparative genomics of wheat-associated soil bacteria to identify genetic determinants of phenazine resistance.</title>
        <authorList>
            <person name="Mouncey N."/>
        </authorList>
    </citation>
    <scope>NUCLEOTIDE SEQUENCE [LARGE SCALE GENOMIC DNA]</scope>
    <source>
        <strain evidence="2 3">B2I6</strain>
    </source>
</reference>
<evidence type="ECO:0000313" key="3">
    <source>
        <dbReference type="Proteomes" id="UP001230654"/>
    </source>
</evidence>
<evidence type="ECO:0000256" key="1">
    <source>
        <dbReference type="SAM" id="MobiDB-lite"/>
    </source>
</evidence>
<comment type="caution">
    <text evidence="2">The sequence shown here is derived from an EMBL/GenBank/DDBJ whole genome shotgun (WGS) entry which is preliminary data.</text>
</comment>
<protein>
    <submittedName>
        <fullName evidence="2">Uncharacterized protein</fullName>
    </submittedName>
</protein>
<sequence>MPPLRRLRRARVLDEGGRGRLLPSRLAEHRGTRHACRGRSVRAEPSDSAGLPLPAFARGGQ</sequence>
<feature type="compositionally biased region" description="Basic residues" evidence="1">
    <location>
        <begin position="31"/>
        <end position="40"/>
    </location>
</feature>